<dbReference type="SUPFAM" id="SSF53649">
    <property type="entry name" value="Alkaline phosphatase-like"/>
    <property type="match status" value="1"/>
</dbReference>
<evidence type="ECO:0000313" key="11">
    <source>
        <dbReference type="Proteomes" id="UP000676169"/>
    </source>
</evidence>
<dbReference type="Proteomes" id="UP000676169">
    <property type="component" value="Chromosome"/>
</dbReference>
<accession>A0A975IYM1</accession>
<evidence type="ECO:0000256" key="4">
    <source>
        <dbReference type="ARBA" id="ARBA00022729"/>
    </source>
</evidence>
<dbReference type="GO" id="GO:0046872">
    <property type="term" value="F:metal ion binding"/>
    <property type="evidence" value="ECO:0007669"/>
    <property type="project" value="UniProtKB-KW"/>
</dbReference>
<evidence type="ECO:0000256" key="2">
    <source>
        <dbReference type="ARBA" id="ARBA00008779"/>
    </source>
</evidence>
<keyword evidence="4 8" id="KW-0732">Signal</keyword>
<dbReference type="Pfam" id="PF00884">
    <property type="entry name" value="Sulfatase"/>
    <property type="match status" value="1"/>
</dbReference>
<protein>
    <submittedName>
        <fullName evidence="10">Sulfatase</fullName>
    </submittedName>
</protein>
<organism evidence="10 11">
    <name type="scientific">Luteolibacter ambystomatis</name>
    <dbReference type="NCBI Taxonomy" id="2824561"/>
    <lineage>
        <taxon>Bacteria</taxon>
        <taxon>Pseudomonadati</taxon>
        <taxon>Verrucomicrobiota</taxon>
        <taxon>Verrucomicrobiia</taxon>
        <taxon>Verrucomicrobiales</taxon>
        <taxon>Verrucomicrobiaceae</taxon>
        <taxon>Luteolibacter</taxon>
    </lineage>
</organism>
<keyword evidence="5" id="KW-0378">Hydrolase</keyword>
<dbReference type="RefSeq" id="WP_211630676.1">
    <property type="nucleotide sequence ID" value="NZ_CP073100.1"/>
</dbReference>
<dbReference type="CDD" id="cd16030">
    <property type="entry name" value="iduronate-2-sulfatase"/>
    <property type="match status" value="1"/>
</dbReference>
<dbReference type="EMBL" id="CP073100">
    <property type="protein sequence ID" value="QUE50536.1"/>
    <property type="molecule type" value="Genomic_DNA"/>
</dbReference>
<evidence type="ECO:0000256" key="8">
    <source>
        <dbReference type="SAM" id="SignalP"/>
    </source>
</evidence>
<name>A0A975IYM1_9BACT</name>
<comment type="cofactor">
    <cofactor evidence="1">
        <name>Ca(2+)</name>
        <dbReference type="ChEBI" id="CHEBI:29108"/>
    </cofactor>
</comment>
<proteinExistence type="inferred from homology"/>
<dbReference type="AlphaFoldDB" id="A0A975IYM1"/>
<dbReference type="KEGG" id="lamb:KBB96_16935"/>
<keyword evidence="6" id="KW-0106">Calcium</keyword>
<feature type="chain" id="PRO_5036755768" evidence="8">
    <location>
        <begin position="19"/>
        <end position="466"/>
    </location>
</feature>
<keyword evidence="11" id="KW-1185">Reference proteome</keyword>
<dbReference type="Gene3D" id="3.40.720.10">
    <property type="entry name" value="Alkaline Phosphatase, subunit A"/>
    <property type="match status" value="1"/>
</dbReference>
<sequence length="466" mass="50435">MKLRLAILWLAAISASPAAERPNVLFIAVDDLRPWLGCYDPALKVSPNIDRLAATGRAFTRHYVQVPTCGASRCALMFGRRAGHLPGDGGNEASKKTAAQQPVPALPALFRANGYQAISVGKVTHYPGNHTGRDWADGPEEIPDAWDVATMSCGPWQTPEAAMHGYAGGIGRAAMKDKPLTQHVDGDDKTYPDGWIAEETVARLKEAAASGKPFFLAAGFIKPHLPFVSPKSYFEEIAGITPPVPKITTKPAFPTTWHNSNEFRGYSFNEGDPFQSDAAALTYRRAYLGCIRYTDAQVGKVLAALDASPAAGNTIVVLWGDHGWLLGEHGIWGKHCLFEEALRSPLIIRVPGQKQPGARTDAIVETVDVYPTLASYAGIPLPAQLEGASLRPQLEDPAAPSRGTAIAAWESSRTIREDRYRLVISTRNPRQVELYDHVEDPGETRNAAESAPETVARLRGKLAPPP</sequence>
<evidence type="ECO:0000256" key="1">
    <source>
        <dbReference type="ARBA" id="ARBA00001913"/>
    </source>
</evidence>
<comment type="similarity">
    <text evidence="2">Belongs to the sulfatase family.</text>
</comment>
<evidence type="ECO:0000259" key="9">
    <source>
        <dbReference type="Pfam" id="PF00884"/>
    </source>
</evidence>
<evidence type="ECO:0000256" key="3">
    <source>
        <dbReference type="ARBA" id="ARBA00022723"/>
    </source>
</evidence>
<evidence type="ECO:0000256" key="7">
    <source>
        <dbReference type="SAM" id="MobiDB-lite"/>
    </source>
</evidence>
<feature type="region of interest" description="Disordered" evidence="7">
    <location>
        <begin position="439"/>
        <end position="466"/>
    </location>
</feature>
<feature type="signal peptide" evidence="8">
    <location>
        <begin position="1"/>
        <end position="18"/>
    </location>
</feature>
<dbReference type="PANTHER" id="PTHR45953">
    <property type="entry name" value="IDURONATE 2-SULFATASE"/>
    <property type="match status" value="1"/>
</dbReference>
<dbReference type="GO" id="GO:0005737">
    <property type="term" value="C:cytoplasm"/>
    <property type="evidence" value="ECO:0007669"/>
    <property type="project" value="TreeGrafter"/>
</dbReference>
<dbReference type="InterPro" id="IPR000917">
    <property type="entry name" value="Sulfatase_N"/>
</dbReference>
<reference evidence="10" key="1">
    <citation type="submission" date="2021-04" db="EMBL/GenBank/DDBJ databases">
        <title>Luteolibacter sp. 32A isolated from the skin of an Anderson's salamander (Ambystoma andersonii).</title>
        <authorList>
            <person name="Spergser J."/>
            <person name="Busse H.-J."/>
        </authorList>
    </citation>
    <scope>NUCLEOTIDE SEQUENCE</scope>
    <source>
        <strain evidence="10">32A</strain>
    </source>
</reference>
<evidence type="ECO:0000313" key="10">
    <source>
        <dbReference type="EMBL" id="QUE50536.1"/>
    </source>
</evidence>
<dbReference type="PANTHER" id="PTHR45953:SF1">
    <property type="entry name" value="IDURONATE 2-SULFATASE"/>
    <property type="match status" value="1"/>
</dbReference>
<keyword evidence="3" id="KW-0479">Metal-binding</keyword>
<dbReference type="GO" id="GO:0004423">
    <property type="term" value="F:iduronate-2-sulfatase activity"/>
    <property type="evidence" value="ECO:0007669"/>
    <property type="project" value="InterPro"/>
</dbReference>
<evidence type="ECO:0000256" key="6">
    <source>
        <dbReference type="ARBA" id="ARBA00022837"/>
    </source>
</evidence>
<evidence type="ECO:0000256" key="5">
    <source>
        <dbReference type="ARBA" id="ARBA00022801"/>
    </source>
</evidence>
<dbReference type="InterPro" id="IPR017850">
    <property type="entry name" value="Alkaline_phosphatase_core_sf"/>
</dbReference>
<gene>
    <name evidence="10" type="ORF">KBB96_16935</name>
</gene>
<dbReference type="InterPro" id="IPR035874">
    <property type="entry name" value="IDS"/>
</dbReference>
<feature type="domain" description="Sulfatase N-terminal" evidence="9">
    <location>
        <begin position="22"/>
        <end position="379"/>
    </location>
</feature>